<evidence type="ECO:0000256" key="1">
    <source>
        <dbReference type="SAM" id="SignalP"/>
    </source>
</evidence>
<dbReference type="EMBL" id="JAINUG010000014">
    <property type="protein sequence ID" value="KAJ8413841.1"/>
    <property type="molecule type" value="Genomic_DNA"/>
</dbReference>
<evidence type="ECO:0000313" key="3">
    <source>
        <dbReference type="Proteomes" id="UP001221898"/>
    </source>
</evidence>
<dbReference type="AlphaFoldDB" id="A0AAD7T5E3"/>
<accession>A0AAD7T5E3</accession>
<evidence type="ECO:0000313" key="2">
    <source>
        <dbReference type="EMBL" id="KAJ8413841.1"/>
    </source>
</evidence>
<gene>
    <name evidence="2" type="ORF">AAFF_G00064390</name>
</gene>
<dbReference type="Proteomes" id="UP001221898">
    <property type="component" value="Unassembled WGS sequence"/>
</dbReference>
<keyword evidence="3" id="KW-1185">Reference proteome</keyword>
<evidence type="ECO:0008006" key="4">
    <source>
        <dbReference type="Google" id="ProtNLM"/>
    </source>
</evidence>
<organism evidence="2 3">
    <name type="scientific">Aldrovandia affinis</name>
    <dbReference type="NCBI Taxonomy" id="143900"/>
    <lineage>
        <taxon>Eukaryota</taxon>
        <taxon>Metazoa</taxon>
        <taxon>Chordata</taxon>
        <taxon>Craniata</taxon>
        <taxon>Vertebrata</taxon>
        <taxon>Euteleostomi</taxon>
        <taxon>Actinopterygii</taxon>
        <taxon>Neopterygii</taxon>
        <taxon>Teleostei</taxon>
        <taxon>Notacanthiformes</taxon>
        <taxon>Halosauridae</taxon>
        <taxon>Aldrovandia</taxon>
    </lineage>
</organism>
<reference evidence="2" key="1">
    <citation type="journal article" date="2023" name="Science">
        <title>Genome structures resolve the early diversification of teleost fishes.</title>
        <authorList>
            <person name="Parey E."/>
            <person name="Louis A."/>
            <person name="Montfort J."/>
            <person name="Bouchez O."/>
            <person name="Roques C."/>
            <person name="Iampietro C."/>
            <person name="Lluch J."/>
            <person name="Castinel A."/>
            <person name="Donnadieu C."/>
            <person name="Desvignes T."/>
            <person name="Floi Bucao C."/>
            <person name="Jouanno E."/>
            <person name="Wen M."/>
            <person name="Mejri S."/>
            <person name="Dirks R."/>
            <person name="Jansen H."/>
            <person name="Henkel C."/>
            <person name="Chen W.J."/>
            <person name="Zahm M."/>
            <person name="Cabau C."/>
            <person name="Klopp C."/>
            <person name="Thompson A.W."/>
            <person name="Robinson-Rechavi M."/>
            <person name="Braasch I."/>
            <person name="Lecointre G."/>
            <person name="Bobe J."/>
            <person name="Postlethwait J.H."/>
            <person name="Berthelot C."/>
            <person name="Roest Crollius H."/>
            <person name="Guiguen Y."/>
        </authorList>
    </citation>
    <scope>NUCLEOTIDE SEQUENCE</scope>
    <source>
        <strain evidence="2">NC1722</strain>
    </source>
</reference>
<sequence length="116" mass="12977">MIFYTTASLCTVSVAPLSLVEGLSCLRDSQEAPVCQWESSPHSIRQTKKTTTAVTFVPFFHGRWTKTKKFPCVQEASGQARLNPLLVIHPSTVTLLLWEDFSAVPFEMPCTCLRKT</sequence>
<comment type="caution">
    <text evidence="2">The sequence shown here is derived from an EMBL/GenBank/DDBJ whole genome shotgun (WGS) entry which is preliminary data.</text>
</comment>
<name>A0AAD7T5E3_9TELE</name>
<feature type="chain" id="PRO_5041925109" description="Secreted protein" evidence="1">
    <location>
        <begin position="23"/>
        <end position="116"/>
    </location>
</feature>
<keyword evidence="1" id="KW-0732">Signal</keyword>
<proteinExistence type="predicted"/>
<feature type="signal peptide" evidence="1">
    <location>
        <begin position="1"/>
        <end position="22"/>
    </location>
</feature>
<protein>
    <recommendedName>
        <fullName evidence="4">Secreted protein</fullName>
    </recommendedName>
</protein>